<dbReference type="EMBL" id="BARU01008661">
    <property type="protein sequence ID" value="GAH43875.1"/>
    <property type="molecule type" value="Genomic_DNA"/>
</dbReference>
<feature type="non-terminal residue" evidence="1">
    <location>
        <position position="1"/>
    </location>
</feature>
<protein>
    <submittedName>
        <fullName evidence="1">Uncharacterized protein</fullName>
    </submittedName>
</protein>
<proteinExistence type="predicted"/>
<evidence type="ECO:0000313" key="1">
    <source>
        <dbReference type="EMBL" id="GAH43875.1"/>
    </source>
</evidence>
<gene>
    <name evidence="1" type="ORF">S03H2_16881</name>
</gene>
<name>X1GGC6_9ZZZZ</name>
<reference evidence="1" key="1">
    <citation type="journal article" date="2014" name="Front. Microbiol.">
        <title>High frequency of phylogenetically diverse reductive dehalogenase-homologous genes in deep subseafloor sedimentary metagenomes.</title>
        <authorList>
            <person name="Kawai M."/>
            <person name="Futagami T."/>
            <person name="Toyoda A."/>
            <person name="Takaki Y."/>
            <person name="Nishi S."/>
            <person name="Hori S."/>
            <person name="Arai W."/>
            <person name="Tsubouchi T."/>
            <person name="Morono Y."/>
            <person name="Uchiyama I."/>
            <person name="Ito T."/>
            <person name="Fujiyama A."/>
            <person name="Inagaki F."/>
            <person name="Takami H."/>
        </authorList>
    </citation>
    <scope>NUCLEOTIDE SEQUENCE</scope>
    <source>
        <strain evidence="1">Expedition CK06-06</strain>
    </source>
</reference>
<accession>X1GGC6</accession>
<dbReference type="AlphaFoldDB" id="X1GGC6"/>
<organism evidence="1">
    <name type="scientific">marine sediment metagenome</name>
    <dbReference type="NCBI Taxonomy" id="412755"/>
    <lineage>
        <taxon>unclassified sequences</taxon>
        <taxon>metagenomes</taxon>
        <taxon>ecological metagenomes</taxon>
    </lineage>
</organism>
<sequence length="44" mass="5330">GYLKEEWQGWLNQAVSPPIDWRLCLKWRPDKYRLAALPAYYYNG</sequence>
<comment type="caution">
    <text evidence="1">The sequence shown here is derived from an EMBL/GenBank/DDBJ whole genome shotgun (WGS) entry which is preliminary data.</text>
</comment>